<evidence type="ECO:0008006" key="3">
    <source>
        <dbReference type="Google" id="ProtNLM"/>
    </source>
</evidence>
<organism evidence="1 2">
    <name type="scientific">Anaerococcus obesiensis</name>
    <dbReference type="NCBI Taxonomy" id="1287640"/>
    <lineage>
        <taxon>Bacteria</taxon>
        <taxon>Bacillati</taxon>
        <taxon>Bacillota</taxon>
        <taxon>Tissierellia</taxon>
        <taxon>Tissierellales</taxon>
        <taxon>Peptoniphilaceae</taxon>
        <taxon>Anaerococcus</taxon>
    </lineage>
</organism>
<reference evidence="1 2" key="1">
    <citation type="submission" date="2020-12" db="EMBL/GenBank/DDBJ databases">
        <title>FDA dAtabase for Regulatory Grade micrObial Sequences (FDA-ARGOS): Supporting development and validation of Infectious Disease Dx tests.</title>
        <authorList>
            <person name="Sproer C."/>
            <person name="Gronow S."/>
            <person name="Severitt S."/>
            <person name="Schroder I."/>
            <person name="Tallon L."/>
            <person name="Sadzewicz L."/>
            <person name="Zhao X."/>
            <person name="Boylan J."/>
            <person name="Ott S."/>
            <person name="Bowen H."/>
            <person name="Vavikolanu K."/>
            <person name="Mehta A."/>
            <person name="Aluvathingal J."/>
            <person name="Nadendla S."/>
            <person name="Lowell S."/>
            <person name="Myers T."/>
            <person name="Yan Y."/>
            <person name="Sichtig H."/>
        </authorList>
    </citation>
    <scope>NUCLEOTIDE SEQUENCE [LARGE SCALE GENOMIC DNA]</scope>
    <source>
        <strain evidence="1 2">FDAARGOS_989</strain>
    </source>
</reference>
<gene>
    <name evidence="1" type="ORF">I6H46_06415</name>
</gene>
<sequence>MKNKLNKEISFEELLREIINFPFVSEISAFLEKSDDKDVEKDYSDEEMVYTKIFKGSNNLETSRLRVLVHGAFGSWENFKYLATELCQQNAGDVLILGVSNIKNI</sequence>
<keyword evidence="2" id="KW-1185">Reference proteome</keyword>
<accession>A0A7T7USY3</accession>
<dbReference type="EMBL" id="CP067016">
    <property type="protein sequence ID" value="QQN55544.1"/>
    <property type="molecule type" value="Genomic_DNA"/>
</dbReference>
<protein>
    <recommendedName>
        <fullName evidence="3">Alpha/beta hydrolase</fullName>
    </recommendedName>
</protein>
<evidence type="ECO:0000313" key="2">
    <source>
        <dbReference type="Proteomes" id="UP000595871"/>
    </source>
</evidence>
<dbReference type="Proteomes" id="UP000595871">
    <property type="component" value="Chromosome"/>
</dbReference>
<dbReference type="RefSeq" id="WP_200225670.1">
    <property type="nucleotide sequence ID" value="NZ_CP067016.1"/>
</dbReference>
<name>A0A7T7USY3_9FIRM</name>
<dbReference type="KEGG" id="aob:I6H46_06415"/>
<proteinExistence type="predicted"/>
<evidence type="ECO:0000313" key="1">
    <source>
        <dbReference type="EMBL" id="QQN55544.1"/>
    </source>
</evidence>
<dbReference type="AlphaFoldDB" id="A0A7T7USY3"/>